<evidence type="ECO:0000313" key="2">
    <source>
        <dbReference type="WBParaSite" id="JU765_v2.g10938.t1"/>
    </source>
</evidence>
<evidence type="ECO:0000313" key="1">
    <source>
        <dbReference type="Proteomes" id="UP000887576"/>
    </source>
</evidence>
<proteinExistence type="predicted"/>
<dbReference type="WBParaSite" id="JU765_v2.g10938.t1">
    <property type="protein sequence ID" value="JU765_v2.g10938.t1"/>
    <property type="gene ID" value="JU765_v2.g10938"/>
</dbReference>
<organism evidence="1 2">
    <name type="scientific">Panagrolaimus sp. JU765</name>
    <dbReference type="NCBI Taxonomy" id="591449"/>
    <lineage>
        <taxon>Eukaryota</taxon>
        <taxon>Metazoa</taxon>
        <taxon>Ecdysozoa</taxon>
        <taxon>Nematoda</taxon>
        <taxon>Chromadorea</taxon>
        <taxon>Rhabditida</taxon>
        <taxon>Tylenchina</taxon>
        <taxon>Panagrolaimomorpha</taxon>
        <taxon>Panagrolaimoidea</taxon>
        <taxon>Panagrolaimidae</taxon>
        <taxon>Panagrolaimus</taxon>
    </lineage>
</organism>
<dbReference type="Proteomes" id="UP000887576">
    <property type="component" value="Unplaced"/>
</dbReference>
<name>A0AC34PXG1_9BILA</name>
<sequence length="208" mass="23984">MTGKSPEEQAKIFITMIELEDEIMGAKGVFGADVVDKKLEMLKTAMKDLPGSCDLYLYKVDLIFKRYGMMENHVTKAWGEAISKFPNNLNLWRKYLTFYRSLEVNFDCVIYEEKHINLCVTKLGGIISGQLISHPKLPGTEDFIVDVIISSATMAIESGRIHKMITLIQLYIEFYLMRPKTTAKFDNLVNRFEEYWNMNVLKPGFEKS</sequence>
<accession>A0AC34PXG1</accession>
<reference evidence="2" key="1">
    <citation type="submission" date="2022-11" db="UniProtKB">
        <authorList>
            <consortium name="WormBaseParasite"/>
        </authorList>
    </citation>
    <scope>IDENTIFICATION</scope>
</reference>
<protein>
    <submittedName>
        <fullName evidence="2">Uncharacterized protein</fullName>
    </submittedName>
</protein>